<dbReference type="SMART" id="SM00895">
    <property type="entry name" value="FCD"/>
    <property type="match status" value="1"/>
</dbReference>
<organism evidence="6 7">
    <name type="scientific">Rubrivivax gelatinosus</name>
    <name type="common">Rhodocyclus gelatinosus</name>
    <name type="synonym">Rhodopseudomonas gelatinosa</name>
    <dbReference type="NCBI Taxonomy" id="28068"/>
    <lineage>
        <taxon>Bacteria</taxon>
        <taxon>Pseudomonadati</taxon>
        <taxon>Pseudomonadota</taxon>
        <taxon>Betaproteobacteria</taxon>
        <taxon>Burkholderiales</taxon>
        <taxon>Sphaerotilaceae</taxon>
        <taxon>Rubrivivax</taxon>
    </lineage>
</organism>
<gene>
    <name evidence="6" type="ORF">CKO43_21725</name>
</gene>
<dbReference type="SMART" id="SM00345">
    <property type="entry name" value="HTH_GNTR"/>
    <property type="match status" value="1"/>
</dbReference>
<dbReference type="InterPro" id="IPR036390">
    <property type="entry name" value="WH_DNA-bd_sf"/>
</dbReference>
<accession>A0ABS1E0Z9</accession>
<dbReference type="PANTHER" id="PTHR43537:SF18">
    <property type="entry name" value="L-LACTATE DEHYDROGENASE OPERON REGULATORY PROTEIN-RELATED"/>
    <property type="match status" value="1"/>
</dbReference>
<dbReference type="PRINTS" id="PR00035">
    <property type="entry name" value="HTHGNTR"/>
</dbReference>
<evidence type="ECO:0000256" key="1">
    <source>
        <dbReference type="ARBA" id="ARBA00023015"/>
    </source>
</evidence>
<dbReference type="CDD" id="cd07377">
    <property type="entry name" value="WHTH_GntR"/>
    <property type="match status" value="1"/>
</dbReference>
<dbReference type="Pfam" id="PF00392">
    <property type="entry name" value="GntR"/>
    <property type="match status" value="1"/>
</dbReference>
<evidence type="ECO:0000256" key="2">
    <source>
        <dbReference type="ARBA" id="ARBA00023125"/>
    </source>
</evidence>
<dbReference type="SUPFAM" id="SSF46785">
    <property type="entry name" value="Winged helix' DNA-binding domain"/>
    <property type="match status" value="1"/>
</dbReference>
<keyword evidence="1" id="KW-0805">Transcription regulation</keyword>
<evidence type="ECO:0000313" key="6">
    <source>
        <dbReference type="EMBL" id="MBK1715378.1"/>
    </source>
</evidence>
<dbReference type="NCBIfam" id="NF007741">
    <property type="entry name" value="PRK10421.1"/>
    <property type="match status" value="1"/>
</dbReference>
<dbReference type="Pfam" id="PF07729">
    <property type="entry name" value="FCD"/>
    <property type="match status" value="1"/>
</dbReference>
<sequence length="270" mass="30219">MRLVDHVVEKLLERVQASGLQPGQRLPAERQLAAELGVGRSSVREAIQKLVSQGVLTARRGDGTYLQSTVQADWLQDAVAPLVRLLDTDPGYRFDVIETRHALETTTAALAAQRATAEDKDRIRRAFDVMIEHQQSGHAELAARSDAQFHLAIAEASHNLVLRQLMHSLFTVVLSTVTRNREDMFRFSAPETLRRLSAEHQAVMQAIVDGDAARARDGMVQHLEHVHQTIRREAEDHARRERLQRLPADAVPSLLSLETPPRPPDNSRSN</sequence>
<evidence type="ECO:0000259" key="5">
    <source>
        <dbReference type="PROSITE" id="PS50949"/>
    </source>
</evidence>
<reference evidence="6" key="1">
    <citation type="submission" date="2017-08" db="EMBL/GenBank/DDBJ databases">
        <authorList>
            <person name="Imhoff J.F."/>
            <person name="Rahn T."/>
            <person name="Kuenzel S."/>
            <person name="Neulinger S.C."/>
        </authorList>
    </citation>
    <scope>NUCLEOTIDE SEQUENCE</scope>
    <source>
        <strain evidence="6">IM 151</strain>
    </source>
</reference>
<feature type="domain" description="HTH gntR-type" evidence="5">
    <location>
        <begin position="1"/>
        <end position="69"/>
    </location>
</feature>
<evidence type="ECO:0000313" key="7">
    <source>
        <dbReference type="Proteomes" id="UP001041814"/>
    </source>
</evidence>
<dbReference type="Proteomes" id="UP001041814">
    <property type="component" value="Unassembled WGS sequence"/>
</dbReference>
<feature type="region of interest" description="Disordered" evidence="4">
    <location>
        <begin position="245"/>
        <end position="270"/>
    </location>
</feature>
<dbReference type="SUPFAM" id="SSF48008">
    <property type="entry name" value="GntR ligand-binding domain-like"/>
    <property type="match status" value="1"/>
</dbReference>
<dbReference type="RefSeq" id="WP_200232056.1">
    <property type="nucleotide sequence ID" value="NZ_NRRT01000105.1"/>
</dbReference>
<reference evidence="6" key="2">
    <citation type="journal article" date="2020" name="Microorganisms">
        <title>Osmotic Adaptation and Compatible Solute Biosynthesis of Phototrophic Bacteria as Revealed from Genome Analyses.</title>
        <authorList>
            <person name="Imhoff J.F."/>
            <person name="Rahn T."/>
            <person name="Kunzel S."/>
            <person name="Keller A."/>
            <person name="Neulinger S.C."/>
        </authorList>
    </citation>
    <scope>NUCLEOTIDE SEQUENCE</scope>
    <source>
        <strain evidence="6">IM 151</strain>
    </source>
</reference>
<dbReference type="Gene3D" id="1.20.120.530">
    <property type="entry name" value="GntR ligand-binding domain-like"/>
    <property type="match status" value="1"/>
</dbReference>
<name>A0ABS1E0Z9_RUBGE</name>
<evidence type="ECO:0000256" key="3">
    <source>
        <dbReference type="ARBA" id="ARBA00023163"/>
    </source>
</evidence>
<dbReference type="InterPro" id="IPR036388">
    <property type="entry name" value="WH-like_DNA-bd_sf"/>
</dbReference>
<dbReference type="EMBL" id="NRRU01000116">
    <property type="protein sequence ID" value="MBK1715378.1"/>
    <property type="molecule type" value="Genomic_DNA"/>
</dbReference>
<keyword evidence="7" id="KW-1185">Reference proteome</keyword>
<dbReference type="InterPro" id="IPR000524">
    <property type="entry name" value="Tscrpt_reg_HTH_GntR"/>
</dbReference>
<evidence type="ECO:0000256" key="4">
    <source>
        <dbReference type="SAM" id="MobiDB-lite"/>
    </source>
</evidence>
<dbReference type="InterPro" id="IPR008920">
    <property type="entry name" value="TF_FadR/GntR_C"/>
</dbReference>
<proteinExistence type="predicted"/>
<dbReference type="PROSITE" id="PS50949">
    <property type="entry name" value="HTH_GNTR"/>
    <property type="match status" value="1"/>
</dbReference>
<dbReference type="Gene3D" id="1.10.10.10">
    <property type="entry name" value="Winged helix-like DNA-binding domain superfamily/Winged helix DNA-binding domain"/>
    <property type="match status" value="1"/>
</dbReference>
<protein>
    <submittedName>
        <fullName evidence="6">Transcriptional regulator LldR</fullName>
    </submittedName>
</protein>
<dbReference type="PANTHER" id="PTHR43537">
    <property type="entry name" value="TRANSCRIPTIONAL REGULATOR, GNTR FAMILY"/>
    <property type="match status" value="1"/>
</dbReference>
<keyword evidence="3" id="KW-0804">Transcription</keyword>
<dbReference type="InterPro" id="IPR011711">
    <property type="entry name" value="GntR_C"/>
</dbReference>
<keyword evidence="2" id="KW-0238">DNA-binding</keyword>
<comment type="caution">
    <text evidence="6">The sequence shown here is derived from an EMBL/GenBank/DDBJ whole genome shotgun (WGS) entry which is preliminary data.</text>
</comment>